<comment type="caution">
    <text evidence="2">The sequence shown here is derived from an EMBL/GenBank/DDBJ whole genome shotgun (WGS) entry which is preliminary data.</text>
</comment>
<accession>A0ABD0QNG1</accession>
<dbReference type="Proteomes" id="UP001529510">
    <property type="component" value="Unassembled WGS sequence"/>
</dbReference>
<feature type="region of interest" description="Disordered" evidence="1">
    <location>
        <begin position="1"/>
        <end position="53"/>
    </location>
</feature>
<dbReference type="EMBL" id="JAMKFB020000008">
    <property type="protein sequence ID" value="KAL0186691.1"/>
    <property type="molecule type" value="Genomic_DNA"/>
</dbReference>
<feature type="non-terminal residue" evidence="2">
    <location>
        <position position="1"/>
    </location>
</feature>
<evidence type="ECO:0000313" key="2">
    <source>
        <dbReference type="EMBL" id="KAL0186691.1"/>
    </source>
</evidence>
<sequence length="53" mass="5629">NHGDAPTHLHKPDRESSEATGPHAVTNTGPPSVSIIKPSKQDYTSGNSQQSYT</sequence>
<reference evidence="2 3" key="1">
    <citation type="submission" date="2024-05" db="EMBL/GenBank/DDBJ databases">
        <title>Genome sequencing and assembly of Indian major carp, Cirrhinus mrigala (Hamilton, 1822).</title>
        <authorList>
            <person name="Mohindra V."/>
            <person name="Chowdhury L.M."/>
            <person name="Lal K."/>
            <person name="Jena J.K."/>
        </authorList>
    </citation>
    <scope>NUCLEOTIDE SEQUENCE [LARGE SCALE GENOMIC DNA]</scope>
    <source>
        <strain evidence="2">CM1030</strain>
        <tissue evidence="2">Blood</tissue>
    </source>
</reference>
<organism evidence="2 3">
    <name type="scientific">Cirrhinus mrigala</name>
    <name type="common">Mrigala</name>
    <dbReference type="NCBI Taxonomy" id="683832"/>
    <lineage>
        <taxon>Eukaryota</taxon>
        <taxon>Metazoa</taxon>
        <taxon>Chordata</taxon>
        <taxon>Craniata</taxon>
        <taxon>Vertebrata</taxon>
        <taxon>Euteleostomi</taxon>
        <taxon>Actinopterygii</taxon>
        <taxon>Neopterygii</taxon>
        <taxon>Teleostei</taxon>
        <taxon>Ostariophysi</taxon>
        <taxon>Cypriniformes</taxon>
        <taxon>Cyprinidae</taxon>
        <taxon>Labeoninae</taxon>
        <taxon>Labeonini</taxon>
        <taxon>Cirrhinus</taxon>
    </lineage>
</organism>
<proteinExistence type="predicted"/>
<protein>
    <submittedName>
        <fullName evidence="2">Uncharacterized protein</fullName>
    </submittedName>
</protein>
<feature type="non-terminal residue" evidence="2">
    <location>
        <position position="53"/>
    </location>
</feature>
<gene>
    <name evidence="2" type="ORF">M9458_018361</name>
</gene>
<evidence type="ECO:0000256" key="1">
    <source>
        <dbReference type="SAM" id="MobiDB-lite"/>
    </source>
</evidence>
<dbReference type="AlphaFoldDB" id="A0ABD0QNG1"/>
<name>A0ABD0QNG1_CIRMR</name>
<keyword evidence="3" id="KW-1185">Reference proteome</keyword>
<evidence type="ECO:0000313" key="3">
    <source>
        <dbReference type="Proteomes" id="UP001529510"/>
    </source>
</evidence>
<feature type="compositionally biased region" description="Basic and acidic residues" evidence="1">
    <location>
        <begin position="1"/>
        <end position="17"/>
    </location>
</feature>
<feature type="compositionally biased region" description="Polar residues" evidence="1">
    <location>
        <begin position="41"/>
        <end position="53"/>
    </location>
</feature>